<dbReference type="GO" id="GO:0006897">
    <property type="term" value="P:endocytosis"/>
    <property type="evidence" value="ECO:0007669"/>
    <property type="project" value="UniProtKB-KW"/>
</dbReference>
<evidence type="ECO:0000256" key="20">
    <source>
        <dbReference type="SAM" id="MobiDB-lite"/>
    </source>
</evidence>
<dbReference type="PANTHER" id="PTHR15735:SF19">
    <property type="entry name" value="ACTIN CYTOSKELETON-REGULATORY COMPLEX PROTEIN SLA1"/>
    <property type="match status" value="1"/>
</dbReference>
<feature type="compositionally biased region" description="Low complexity" evidence="20">
    <location>
        <begin position="240"/>
        <end position="253"/>
    </location>
</feature>
<evidence type="ECO:0000256" key="2">
    <source>
        <dbReference type="ARBA" id="ARBA00004134"/>
    </source>
</evidence>
<evidence type="ECO:0000256" key="1">
    <source>
        <dbReference type="ARBA" id="ARBA00004125"/>
    </source>
</evidence>
<accession>A0A507QSM3</accession>
<proteinExistence type="inferred from homology"/>
<dbReference type="PANTHER" id="PTHR15735">
    <property type="entry name" value="FCH AND DOUBLE SH3 DOMAINS PROTEIN"/>
    <property type="match status" value="1"/>
</dbReference>
<keyword evidence="10" id="KW-0963">Cytoplasm</keyword>
<feature type="compositionally biased region" description="Basic and acidic residues" evidence="20">
    <location>
        <begin position="208"/>
        <end position="217"/>
    </location>
</feature>
<feature type="compositionally biased region" description="Polar residues" evidence="20">
    <location>
        <begin position="1110"/>
        <end position="1119"/>
    </location>
</feature>
<feature type="compositionally biased region" description="Basic and acidic residues" evidence="20">
    <location>
        <begin position="733"/>
        <end position="771"/>
    </location>
</feature>
<dbReference type="InterPro" id="IPR001452">
    <property type="entry name" value="SH3_domain"/>
</dbReference>
<sequence length="1137" mass="122475">MGFVGVYTAIYNYTPQADGELEIKEGDLLYILDKNSEDDWWKAKKKAEREDDDEPEGLVPNNYIEEAKPINSAKALYDYTRQTDEEVSFSEDADLMVYDVSDPDWTLVGVNSDFGFAPSNYIEIAEDYAAAASPVATTPAHVEEPPAPALPQRPAEVAADEPDVLRSSPTAETAQNPAAAAIANILHQQHSSAVPEPVSSKSIPPELPGRHSSSEPRDDYDDEGPPPALPRRPPSQVIISALEPSSPSDASSRPRTHISRLTEDGHVQESPPYNRVGEPVPRSPSGYHLYNVNEMVEVMGRRKKMPTTLGINVATGTIFISPEGDDHQQEWTAERLTHYSIEGKHVFLDLVRPSKSVDLHAGAKDTAQEIVAALGEIAGGYRAEGLREVLAAGAGGGGQKKGQILYDFMAQGDDEVTVAVGDEVIIVDDTKSSEWWMVRRLRNGKEGVVPSSYVEFTGFVPAQSSGVESGLSLVERNRLEEARLAKATMRKSRTDSIDSRASERHKRGDSRNDKSKPKPDPAQTRQWTDRTKTFTVDAQFIGLHDGKIHLHKVNGVKIAVPIAKMSVEDLEYVEKVTGVSLDEDKPLSDVRRRSVVKNGKAGASVEAPKVPEYDWFDFFLRAGVGPHQCERYSQNFIKDSMDESVLPDITPDTLRTLGLKEGDILRVMRYLDNTLGRTGSKSKLRNVSFGGEEVIGNGEDGSPGGLFSGPGGVLHNNTRKGRPVPNVQASDVVDPKAFEQKDANKKESPVAATDEKPVERGFDDDAWEVKHPKSTPTPAAPSSSPPPSSTAPGAAPSTASPATSQPPAQKQLIGAMADLSLLHPPLQPTPAHTAPLAAPTITPAAPTGPQPVPAAVQSPQQTGASPAFFSQLVQPAQQPMQTGVQTFSPQSTGFQQQNIPSRQRPQPPQNLGQNSFLPPPPPQRPLSAPQNFPQPNGFAPPPLQPQLTGMPLSGPPLAPPGQSLSELNQQRFQQSIQPQQSGFVGNQFQNGFIPQQTGFAQQPQFGFQQQSQPGLNGQPFQNQTGFQPIAPQPTGFSVMQPQQPMQTGINTSLPPPLQPQRTGANGIGSSMPFMSSPPPIPPIPQQPTAAPLVPQKTGPAPPVRFGVKSASANKLTPQPTGLRANLAQATPTNPFGF</sequence>
<dbReference type="InterPro" id="IPR013761">
    <property type="entry name" value="SAM/pointed_sf"/>
</dbReference>
<dbReference type="InterPro" id="IPR035800">
    <property type="entry name" value="Sla1_SH3_1"/>
</dbReference>
<evidence type="ECO:0000256" key="15">
    <source>
        <dbReference type="ARBA" id="ARBA00023203"/>
    </source>
</evidence>
<evidence type="ECO:0000256" key="12">
    <source>
        <dbReference type="ARBA" id="ARBA00022737"/>
    </source>
</evidence>
<feature type="compositionally biased region" description="Basic and acidic residues" evidence="20">
    <location>
        <begin position="509"/>
        <end position="519"/>
    </location>
</feature>
<dbReference type="GO" id="GO:0043130">
    <property type="term" value="F:ubiquitin binding"/>
    <property type="evidence" value="ECO:0007669"/>
    <property type="project" value="InterPro"/>
</dbReference>
<dbReference type="GO" id="GO:0030674">
    <property type="term" value="F:protein-macromolecule adaptor activity"/>
    <property type="evidence" value="ECO:0007669"/>
    <property type="project" value="InterPro"/>
</dbReference>
<feature type="compositionally biased region" description="Low complexity" evidence="20">
    <location>
        <begin position="790"/>
        <end position="808"/>
    </location>
</feature>
<comment type="similarity">
    <text evidence="4">Belongs to the SLA1 family.</text>
</comment>
<keyword evidence="8 19" id="KW-0728">SH3 domain</keyword>
<feature type="domain" description="SH3" evidence="21">
    <location>
        <begin position="397"/>
        <end position="459"/>
    </location>
</feature>
<dbReference type="InterPro" id="IPR035821">
    <property type="entry name" value="Sla1_SH3_3"/>
</dbReference>
<evidence type="ECO:0000256" key="10">
    <source>
        <dbReference type="ARBA" id="ARBA00022490"/>
    </source>
</evidence>
<dbReference type="InterPro" id="IPR036028">
    <property type="entry name" value="SH3-like_dom_sf"/>
</dbReference>
<keyword evidence="11" id="KW-0254">Endocytosis</keyword>
<dbReference type="SUPFAM" id="SSF50044">
    <property type="entry name" value="SH3-domain"/>
    <property type="match status" value="3"/>
</dbReference>
<evidence type="ECO:0000256" key="16">
    <source>
        <dbReference type="ARBA" id="ARBA00023212"/>
    </source>
</evidence>
<dbReference type="SMART" id="SM00326">
    <property type="entry name" value="SH3"/>
    <property type="match status" value="3"/>
</dbReference>
<keyword evidence="16" id="KW-0206">Cytoskeleton</keyword>
<dbReference type="Pfam" id="PF24081">
    <property type="entry name" value="PH_SLA1"/>
    <property type="match status" value="1"/>
</dbReference>
<dbReference type="GO" id="GO:0030479">
    <property type="term" value="C:actin cortical patch"/>
    <property type="evidence" value="ECO:0007669"/>
    <property type="project" value="UniProtKB-SubCell"/>
</dbReference>
<evidence type="ECO:0000256" key="19">
    <source>
        <dbReference type="PROSITE-ProRule" id="PRU00192"/>
    </source>
</evidence>
<dbReference type="GO" id="GO:0042802">
    <property type="term" value="F:identical protein binding"/>
    <property type="evidence" value="ECO:0007669"/>
    <property type="project" value="InterPro"/>
</dbReference>
<reference evidence="22 23" key="1">
    <citation type="submission" date="2019-06" db="EMBL/GenBank/DDBJ databases">
        <title>Wine fermentation using esterase from Monascus purpureus.</title>
        <authorList>
            <person name="Geng C."/>
            <person name="Zhang Y."/>
        </authorList>
    </citation>
    <scope>NUCLEOTIDE SEQUENCE [LARGE SCALE GENOMIC DNA]</scope>
    <source>
        <strain evidence="22">HQ1</strain>
    </source>
</reference>
<evidence type="ECO:0000256" key="5">
    <source>
        <dbReference type="ARBA" id="ARBA00016255"/>
    </source>
</evidence>
<gene>
    <name evidence="22" type="primary">SLA1</name>
    <name evidence="22" type="ORF">MPDQ_001032</name>
</gene>
<evidence type="ECO:0000256" key="3">
    <source>
        <dbReference type="ARBA" id="ARBA00004413"/>
    </source>
</evidence>
<feature type="compositionally biased region" description="Polar residues" evidence="20">
    <location>
        <begin position="1034"/>
        <end position="1052"/>
    </location>
</feature>
<feature type="region of interest" description="Disordered" evidence="20">
    <location>
        <begin position="1030"/>
        <end position="1137"/>
    </location>
</feature>
<feature type="region of interest" description="Disordered" evidence="20">
    <location>
        <begin position="486"/>
        <end position="529"/>
    </location>
</feature>
<evidence type="ECO:0000256" key="7">
    <source>
        <dbReference type="ARBA" id="ARBA00020357"/>
    </source>
</evidence>
<dbReference type="InterPro" id="IPR013182">
    <property type="entry name" value="DUF1720"/>
</dbReference>
<dbReference type="GO" id="GO:0010008">
    <property type="term" value="C:endosome membrane"/>
    <property type="evidence" value="ECO:0007669"/>
    <property type="project" value="UniProtKB-SubCell"/>
</dbReference>
<evidence type="ECO:0000313" key="23">
    <source>
        <dbReference type="Proteomes" id="UP000319663"/>
    </source>
</evidence>
<dbReference type="FunFam" id="2.30.30.40:FF:000256">
    <property type="entry name" value="Actin cytoskeleton-regulatory complex protein SLA1"/>
    <property type="match status" value="1"/>
</dbReference>
<feature type="region of interest" description="Disordered" evidence="20">
    <location>
        <begin position="189"/>
        <end position="282"/>
    </location>
</feature>
<comment type="subcellular location">
    <subcellularLocation>
        <location evidence="3">Cell membrane</location>
        <topology evidence="3">Peripheral membrane protein</topology>
        <orientation evidence="3">Cytoplasmic side</orientation>
    </subcellularLocation>
    <subcellularLocation>
        <location evidence="2">Cytoplasm</location>
        <location evidence="2">Cytoskeleton</location>
        <location evidence="2">Actin patch</location>
    </subcellularLocation>
    <subcellularLocation>
        <location evidence="1">Endosome membrane</location>
        <topology evidence="1">Peripheral membrane protein</topology>
        <orientation evidence="1">Cytoplasmic side</orientation>
    </subcellularLocation>
</comment>
<evidence type="ECO:0000256" key="6">
    <source>
        <dbReference type="ARBA" id="ARBA00017350"/>
    </source>
</evidence>
<dbReference type="EMBL" id="VIFY01000125">
    <property type="protein sequence ID" value="TQB70017.1"/>
    <property type="molecule type" value="Genomic_DNA"/>
</dbReference>
<organism evidence="22 23">
    <name type="scientific">Monascus purpureus</name>
    <name type="common">Red mold</name>
    <name type="synonym">Monascus anka</name>
    <dbReference type="NCBI Taxonomy" id="5098"/>
    <lineage>
        <taxon>Eukaryota</taxon>
        <taxon>Fungi</taxon>
        <taxon>Dikarya</taxon>
        <taxon>Ascomycota</taxon>
        <taxon>Pezizomycotina</taxon>
        <taxon>Eurotiomycetes</taxon>
        <taxon>Eurotiomycetidae</taxon>
        <taxon>Eurotiales</taxon>
        <taxon>Aspergillaceae</taxon>
        <taxon>Monascus</taxon>
    </lineage>
</organism>
<evidence type="ECO:0000256" key="14">
    <source>
        <dbReference type="ARBA" id="ARBA00023136"/>
    </source>
</evidence>
<dbReference type="GO" id="GO:0005886">
    <property type="term" value="C:plasma membrane"/>
    <property type="evidence" value="ECO:0007669"/>
    <property type="project" value="UniProtKB-SubCell"/>
</dbReference>
<dbReference type="GO" id="GO:0030833">
    <property type="term" value="P:regulation of actin filament polymerization"/>
    <property type="evidence" value="ECO:0007669"/>
    <property type="project" value="TreeGrafter"/>
</dbReference>
<dbReference type="GO" id="GO:0003779">
    <property type="term" value="F:actin binding"/>
    <property type="evidence" value="ECO:0007669"/>
    <property type="project" value="UniProtKB-KW"/>
</dbReference>
<protein>
    <recommendedName>
        <fullName evidence="7">Actin cytoskeleton-regulatory complex protein SLA1</fullName>
    </recommendedName>
    <alternativeName>
        <fullName evidence="5 6">High osmolarity signaling protein SHO1</fullName>
    </alternativeName>
    <alternativeName>
        <fullName evidence="17 18">Osmosensor SHO1</fullName>
    </alternativeName>
</protein>
<dbReference type="STRING" id="5098.A0A507QSM3"/>
<feature type="compositionally biased region" description="Gly residues" evidence="20">
    <location>
        <begin position="698"/>
        <end position="712"/>
    </location>
</feature>
<feature type="compositionally biased region" description="Pro residues" evidence="20">
    <location>
        <begin position="1075"/>
        <end position="1085"/>
    </location>
</feature>
<evidence type="ECO:0000313" key="22">
    <source>
        <dbReference type="EMBL" id="TQB70017.1"/>
    </source>
</evidence>
<dbReference type="Pfam" id="PF08226">
    <property type="entry name" value="DUF1720"/>
    <property type="match status" value="1"/>
</dbReference>
<dbReference type="PROSITE" id="PS50002">
    <property type="entry name" value="SH3"/>
    <property type="match status" value="2"/>
</dbReference>
<dbReference type="GO" id="GO:0005634">
    <property type="term" value="C:nucleus"/>
    <property type="evidence" value="ECO:0007669"/>
    <property type="project" value="TreeGrafter"/>
</dbReference>
<evidence type="ECO:0000256" key="11">
    <source>
        <dbReference type="ARBA" id="ARBA00022583"/>
    </source>
</evidence>
<keyword evidence="15" id="KW-0009">Actin-binding</keyword>
<dbReference type="Pfam" id="PF00018">
    <property type="entry name" value="SH3_1"/>
    <property type="match status" value="2"/>
</dbReference>
<evidence type="ECO:0000256" key="8">
    <source>
        <dbReference type="ARBA" id="ARBA00022443"/>
    </source>
</evidence>
<keyword evidence="14" id="KW-0472">Membrane</keyword>
<dbReference type="PRINTS" id="PR00452">
    <property type="entry name" value="SH3DOMAIN"/>
</dbReference>
<dbReference type="AlphaFoldDB" id="A0A507QSM3"/>
<evidence type="ECO:0000256" key="18">
    <source>
        <dbReference type="ARBA" id="ARBA00030785"/>
    </source>
</evidence>
<feature type="compositionally biased region" description="Low complexity" evidence="20">
    <location>
        <begin position="821"/>
        <end position="845"/>
    </location>
</feature>
<feature type="compositionally biased region" description="Polar residues" evidence="20">
    <location>
        <begin position="871"/>
        <end position="916"/>
    </location>
</feature>
<keyword evidence="12" id="KW-0677">Repeat</keyword>
<evidence type="ECO:0000259" key="21">
    <source>
        <dbReference type="PROSITE" id="PS50002"/>
    </source>
</evidence>
<dbReference type="InterPro" id="IPR056996">
    <property type="entry name" value="PH_SLA1"/>
</dbReference>
<comment type="caution">
    <text evidence="22">The sequence shown here is derived from an EMBL/GenBank/DDBJ whole genome shotgun (WGS) entry which is preliminary data.</text>
</comment>
<dbReference type="InterPro" id="IPR007131">
    <property type="entry name" value="SHD1"/>
</dbReference>
<dbReference type="Gene3D" id="1.10.150.50">
    <property type="entry name" value="Transcription Factor, Ets-1"/>
    <property type="match status" value="1"/>
</dbReference>
<dbReference type="Pfam" id="PF14604">
    <property type="entry name" value="SH3_9"/>
    <property type="match status" value="1"/>
</dbReference>
<dbReference type="Proteomes" id="UP000319663">
    <property type="component" value="Unassembled WGS sequence"/>
</dbReference>
<evidence type="ECO:0000256" key="13">
    <source>
        <dbReference type="ARBA" id="ARBA00022753"/>
    </source>
</evidence>
<feature type="region of interest" description="Disordered" evidence="20">
    <location>
        <begin position="136"/>
        <end position="174"/>
    </location>
</feature>
<dbReference type="CDD" id="cd11773">
    <property type="entry name" value="SH3_Sla1p_1"/>
    <property type="match status" value="1"/>
</dbReference>
<feature type="domain" description="SH3" evidence="21">
    <location>
        <begin position="2"/>
        <end position="69"/>
    </location>
</feature>
<dbReference type="CDD" id="cd11775">
    <property type="entry name" value="SH3_Sla1p_3"/>
    <property type="match status" value="1"/>
</dbReference>
<feature type="region of interest" description="Disordered" evidence="20">
    <location>
        <begin position="695"/>
        <end position="977"/>
    </location>
</feature>
<dbReference type="GO" id="GO:0000147">
    <property type="term" value="P:actin cortical patch assembly"/>
    <property type="evidence" value="ECO:0007669"/>
    <property type="project" value="TreeGrafter"/>
</dbReference>
<dbReference type="Gene3D" id="2.30.30.700">
    <property type="entry name" value="SLA1 homology domain 1"/>
    <property type="match status" value="1"/>
</dbReference>
<keyword evidence="13" id="KW-0967">Endosome</keyword>
<name>A0A507QSM3_MONPU</name>
<evidence type="ECO:0000256" key="9">
    <source>
        <dbReference type="ARBA" id="ARBA00022475"/>
    </source>
</evidence>
<feature type="compositionally biased region" description="Basic and acidic residues" evidence="20">
    <location>
        <begin position="492"/>
        <end position="502"/>
    </location>
</feature>
<evidence type="ECO:0000256" key="17">
    <source>
        <dbReference type="ARBA" id="ARBA00029697"/>
    </source>
</evidence>
<dbReference type="Pfam" id="PF03983">
    <property type="entry name" value="SHD1"/>
    <property type="match status" value="1"/>
</dbReference>
<feature type="compositionally biased region" description="Polar residues" evidence="20">
    <location>
        <begin position="1127"/>
        <end position="1137"/>
    </location>
</feature>
<evidence type="ECO:0000256" key="4">
    <source>
        <dbReference type="ARBA" id="ARBA00007948"/>
    </source>
</evidence>
<keyword evidence="9" id="KW-1003">Cell membrane</keyword>
<dbReference type="Gene3D" id="2.30.30.40">
    <property type="entry name" value="SH3 Domains"/>
    <property type="match status" value="3"/>
</dbReference>
<keyword evidence="23" id="KW-1185">Reference proteome</keyword>